<comment type="caution">
    <text evidence="2">The sequence shown here is derived from an EMBL/GenBank/DDBJ whole genome shotgun (WGS) entry which is preliminary data.</text>
</comment>
<protein>
    <recommendedName>
        <fullName evidence="1">DUF6734 domain-containing protein</fullName>
    </recommendedName>
</protein>
<accession>A0ABR8PZ05</accession>
<keyword evidence="3" id="KW-1185">Reference proteome</keyword>
<dbReference type="RefSeq" id="WP_143316012.1">
    <property type="nucleotide sequence ID" value="NZ_JACSRA010000048.1"/>
</dbReference>
<dbReference type="Proteomes" id="UP000627781">
    <property type="component" value="Unassembled WGS sequence"/>
</dbReference>
<gene>
    <name evidence="2" type="ORF">H9661_18795</name>
</gene>
<evidence type="ECO:0000313" key="3">
    <source>
        <dbReference type="Proteomes" id="UP000627781"/>
    </source>
</evidence>
<feature type="domain" description="DUF6734" evidence="1">
    <location>
        <begin position="16"/>
        <end position="272"/>
    </location>
</feature>
<sequence length="291" mass="34521">MDGFHSNWTLPFFKVNKDKDYYIEDFEILTTILSALKWRQNNGRIKMVTDRRGANYYNKIGICSIWDLGIDDNLDDYIDNDIDSNIFWAAGKIYALRHQKVPCVMIDTDFIVWRSLKEKLVGMDICAIHKENISNEVYPDKSYFNMKESYKFDEDWDWSVLPSNTALTYISNDEFKKYYVNSSIKFMKGVAASSDRLVNMVFAEQRLFSICAEKMNKKSYEFMNLEDLTNGKQNYFSHIWGYKDVMRKDFKKRVQFCVKCIRRIIKDFPEYEGVIANVESLNRYYKIAKSN</sequence>
<reference evidence="2 3" key="1">
    <citation type="submission" date="2020-08" db="EMBL/GenBank/DDBJ databases">
        <title>A Genomic Blueprint of the Chicken Gut Microbiome.</title>
        <authorList>
            <person name="Gilroy R."/>
            <person name="Ravi A."/>
            <person name="Getino M."/>
            <person name="Pursley I."/>
            <person name="Horton D.L."/>
            <person name="Alikhan N.-F."/>
            <person name="Baker D."/>
            <person name="Gharbi K."/>
            <person name="Hall N."/>
            <person name="Watson M."/>
            <person name="Adriaenssens E.M."/>
            <person name="Foster-Nyarko E."/>
            <person name="Jarju S."/>
            <person name="Secka A."/>
            <person name="Antonio M."/>
            <person name="Oren A."/>
            <person name="Chaudhuri R."/>
            <person name="La Ragione R.M."/>
            <person name="Hildebrand F."/>
            <person name="Pallen M.J."/>
        </authorList>
    </citation>
    <scope>NUCLEOTIDE SEQUENCE [LARGE SCALE GENOMIC DNA]</scope>
    <source>
        <strain evidence="2 3">Sa3CVN1</strain>
    </source>
</reference>
<dbReference type="EMBL" id="JACSRA010000048">
    <property type="protein sequence ID" value="MBD7913405.1"/>
    <property type="molecule type" value="Genomic_DNA"/>
</dbReference>
<name>A0ABR8PZ05_9CLOT</name>
<proteinExistence type="predicted"/>
<dbReference type="Pfam" id="PF20508">
    <property type="entry name" value="DUF6734"/>
    <property type="match status" value="1"/>
</dbReference>
<organism evidence="2 3">
    <name type="scientific">Clostridium cibarium</name>
    <dbReference type="NCBI Taxonomy" id="2762247"/>
    <lineage>
        <taxon>Bacteria</taxon>
        <taxon>Bacillati</taxon>
        <taxon>Bacillota</taxon>
        <taxon>Clostridia</taxon>
        <taxon>Eubacteriales</taxon>
        <taxon>Clostridiaceae</taxon>
        <taxon>Clostridium</taxon>
    </lineage>
</organism>
<evidence type="ECO:0000313" key="2">
    <source>
        <dbReference type="EMBL" id="MBD7913405.1"/>
    </source>
</evidence>
<dbReference type="InterPro" id="IPR046621">
    <property type="entry name" value="DUF6734"/>
</dbReference>
<evidence type="ECO:0000259" key="1">
    <source>
        <dbReference type="Pfam" id="PF20508"/>
    </source>
</evidence>